<organism evidence="4">
    <name type="scientific">Drosophila persimilis</name>
    <name type="common">Fruit fly</name>
    <dbReference type="NCBI Taxonomy" id="7234"/>
    <lineage>
        <taxon>Eukaryota</taxon>
        <taxon>Metazoa</taxon>
        <taxon>Ecdysozoa</taxon>
        <taxon>Arthropoda</taxon>
        <taxon>Hexapoda</taxon>
        <taxon>Insecta</taxon>
        <taxon>Pterygota</taxon>
        <taxon>Neoptera</taxon>
        <taxon>Endopterygota</taxon>
        <taxon>Diptera</taxon>
        <taxon>Brachycera</taxon>
        <taxon>Muscomorpha</taxon>
        <taxon>Ephydroidea</taxon>
        <taxon>Drosophilidae</taxon>
        <taxon>Drosophila</taxon>
        <taxon>Sophophora</taxon>
    </lineage>
</organism>
<dbReference type="OMA" id="ANSWRCV"/>
<feature type="compositionally biased region" description="Low complexity" evidence="1">
    <location>
        <begin position="29"/>
        <end position="46"/>
    </location>
</feature>
<dbReference type="EMBL" id="CH479200">
    <property type="protein sequence ID" value="EDW29750.1"/>
    <property type="molecule type" value="Genomic_DNA"/>
</dbReference>
<protein>
    <submittedName>
        <fullName evidence="2">GL14866</fullName>
    </submittedName>
    <submittedName>
        <fullName evidence="3">GL14983</fullName>
    </submittedName>
</protein>
<evidence type="ECO:0000313" key="2">
    <source>
        <dbReference type="EMBL" id="EDW29746.1"/>
    </source>
</evidence>
<evidence type="ECO:0000313" key="3">
    <source>
        <dbReference type="EMBL" id="EDW29750.1"/>
    </source>
</evidence>
<dbReference type="Proteomes" id="UP000008744">
    <property type="component" value="Unassembled WGS sequence"/>
</dbReference>
<reference evidence="2 4" key="1">
    <citation type="journal article" date="2007" name="Nature">
        <title>Evolution of genes and genomes on the Drosophila phylogeny.</title>
        <authorList>
            <consortium name="Drosophila 12 Genomes Consortium"/>
            <person name="Clark A.G."/>
            <person name="Eisen M.B."/>
            <person name="Smith D.R."/>
            <person name="Bergman C.M."/>
            <person name="Oliver B."/>
            <person name="Markow T.A."/>
            <person name="Kaufman T.C."/>
            <person name="Kellis M."/>
            <person name="Gelbart W."/>
            <person name="Iyer V.N."/>
            <person name="Pollard D.A."/>
            <person name="Sackton T.B."/>
            <person name="Larracuente A.M."/>
            <person name="Singh N.D."/>
            <person name="Abad J.P."/>
            <person name="Abt D.N."/>
            <person name="Adryan B."/>
            <person name="Aguade M."/>
            <person name="Akashi H."/>
            <person name="Anderson W.W."/>
            <person name="Aquadro C.F."/>
            <person name="Ardell D.H."/>
            <person name="Arguello R."/>
            <person name="Artieri C.G."/>
            <person name="Barbash D.A."/>
            <person name="Barker D."/>
            <person name="Barsanti P."/>
            <person name="Batterham P."/>
            <person name="Batzoglou S."/>
            <person name="Begun D."/>
            <person name="Bhutkar A."/>
            <person name="Blanco E."/>
            <person name="Bosak S.A."/>
            <person name="Bradley R.K."/>
            <person name="Brand A.D."/>
            <person name="Brent M.R."/>
            <person name="Brooks A.N."/>
            <person name="Brown R.H."/>
            <person name="Butlin R.K."/>
            <person name="Caggese C."/>
            <person name="Calvi B.R."/>
            <person name="Bernardo de Carvalho A."/>
            <person name="Caspi A."/>
            <person name="Castrezana S."/>
            <person name="Celniker S.E."/>
            <person name="Chang J.L."/>
            <person name="Chapple C."/>
            <person name="Chatterji S."/>
            <person name="Chinwalla A."/>
            <person name="Civetta A."/>
            <person name="Clifton S.W."/>
            <person name="Comeron J.M."/>
            <person name="Costello J.C."/>
            <person name="Coyne J.A."/>
            <person name="Daub J."/>
            <person name="David R.G."/>
            <person name="Delcher A.L."/>
            <person name="Delehaunty K."/>
            <person name="Do C.B."/>
            <person name="Ebling H."/>
            <person name="Edwards K."/>
            <person name="Eickbush T."/>
            <person name="Evans J.D."/>
            <person name="Filipski A."/>
            <person name="Findeiss S."/>
            <person name="Freyhult E."/>
            <person name="Fulton L."/>
            <person name="Fulton R."/>
            <person name="Garcia A.C."/>
            <person name="Gardiner A."/>
            <person name="Garfield D.A."/>
            <person name="Garvin B.E."/>
            <person name="Gibson G."/>
            <person name="Gilbert D."/>
            <person name="Gnerre S."/>
            <person name="Godfrey J."/>
            <person name="Good R."/>
            <person name="Gotea V."/>
            <person name="Gravely B."/>
            <person name="Greenberg A.J."/>
            <person name="Griffiths-Jones S."/>
            <person name="Gross S."/>
            <person name="Guigo R."/>
            <person name="Gustafson E.A."/>
            <person name="Haerty W."/>
            <person name="Hahn M.W."/>
            <person name="Halligan D.L."/>
            <person name="Halpern A.L."/>
            <person name="Halter G.M."/>
            <person name="Han M.V."/>
            <person name="Heger A."/>
            <person name="Hillier L."/>
            <person name="Hinrichs A.S."/>
            <person name="Holmes I."/>
            <person name="Hoskins R.A."/>
            <person name="Hubisz M.J."/>
            <person name="Hultmark D."/>
            <person name="Huntley M.A."/>
            <person name="Jaffe D.B."/>
            <person name="Jagadeeshan S."/>
            <person name="Jeck W.R."/>
            <person name="Johnson J."/>
            <person name="Jones C.D."/>
            <person name="Jordan W.C."/>
            <person name="Karpen G.H."/>
            <person name="Kataoka E."/>
            <person name="Keightley P.D."/>
            <person name="Kheradpour P."/>
            <person name="Kirkness E.F."/>
            <person name="Koerich L.B."/>
            <person name="Kristiansen K."/>
            <person name="Kudrna D."/>
            <person name="Kulathinal R.J."/>
            <person name="Kumar S."/>
            <person name="Kwok R."/>
            <person name="Lander E."/>
            <person name="Langley C.H."/>
            <person name="Lapoint R."/>
            <person name="Lazzaro B.P."/>
            <person name="Lee S.J."/>
            <person name="Levesque L."/>
            <person name="Li R."/>
            <person name="Lin C.F."/>
            <person name="Lin M.F."/>
            <person name="Lindblad-Toh K."/>
            <person name="Llopart A."/>
            <person name="Long M."/>
            <person name="Low L."/>
            <person name="Lozovsky E."/>
            <person name="Lu J."/>
            <person name="Luo M."/>
            <person name="Machado C.A."/>
            <person name="Makalowski W."/>
            <person name="Marzo M."/>
            <person name="Matsuda M."/>
            <person name="Matzkin L."/>
            <person name="McAllister B."/>
            <person name="McBride C.S."/>
            <person name="McKernan B."/>
            <person name="McKernan K."/>
            <person name="Mendez-Lago M."/>
            <person name="Minx P."/>
            <person name="Mollenhauer M.U."/>
            <person name="Montooth K."/>
            <person name="Mount S.M."/>
            <person name="Mu X."/>
            <person name="Myers E."/>
            <person name="Negre B."/>
            <person name="Newfeld S."/>
            <person name="Nielsen R."/>
            <person name="Noor M.A."/>
            <person name="O'Grady P."/>
            <person name="Pachter L."/>
            <person name="Papaceit M."/>
            <person name="Parisi M.J."/>
            <person name="Parisi M."/>
            <person name="Parts L."/>
            <person name="Pedersen J.S."/>
            <person name="Pesole G."/>
            <person name="Phillippy A.M."/>
            <person name="Ponting C.P."/>
            <person name="Pop M."/>
            <person name="Porcelli D."/>
            <person name="Powell J.R."/>
            <person name="Prohaska S."/>
            <person name="Pruitt K."/>
            <person name="Puig M."/>
            <person name="Quesneville H."/>
            <person name="Ram K.R."/>
            <person name="Rand D."/>
            <person name="Rasmussen M.D."/>
            <person name="Reed L.K."/>
            <person name="Reenan R."/>
            <person name="Reily A."/>
            <person name="Remington K.A."/>
            <person name="Rieger T.T."/>
            <person name="Ritchie M.G."/>
            <person name="Robin C."/>
            <person name="Rogers Y.H."/>
            <person name="Rohde C."/>
            <person name="Rozas J."/>
            <person name="Rubenfield M.J."/>
            <person name="Ruiz A."/>
            <person name="Russo S."/>
            <person name="Salzberg S.L."/>
            <person name="Sanchez-Gracia A."/>
            <person name="Saranga D.J."/>
            <person name="Sato H."/>
            <person name="Schaeffer S.W."/>
            <person name="Schatz M.C."/>
            <person name="Schlenke T."/>
            <person name="Schwartz R."/>
            <person name="Segarra C."/>
            <person name="Singh R.S."/>
            <person name="Sirot L."/>
            <person name="Sirota M."/>
            <person name="Sisneros N.B."/>
            <person name="Smith C.D."/>
            <person name="Smith T.F."/>
            <person name="Spieth J."/>
            <person name="Stage D.E."/>
            <person name="Stark A."/>
            <person name="Stephan W."/>
            <person name="Strausberg R.L."/>
            <person name="Strempel S."/>
            <person name="Sturgill D."/>
            <person name="Sutton G."/>
            <person name="Sutton G.G."/>
            <person name="Tao W."/>
            <person name="Teichmann S."/>
            <person name="Tobari Y.N."/>
            <person name="Tomimura Y."/>
            <person name="Tsolas J.M."/>
            <person name="Valente V.L."/>
            <person name="Venter E."/>
            <person name="Venter J.C."/>
            <person name="Vicario S."/>
            <person name="Vieira F.G."/>
            <person name="Vilella A.J."/>
            <person name="Villasante A."/>
            <person name="Walenz B."/>
            <person name="Wang J."/>
            <person name="Wasserman M."/>
            <person name="Watts T."/>
            <person name="Wilson D."/>
            <person name="Wilson R.K."/>
            <person name="Wing R.A."/>
            <person name="Wolfner M.F."/>
            <person name="Wong A."/>
            <person name="Wong G.K."/>
            <person name="Wu C.I."/>
            <person name="Wu G."/>
            <person name="Yamamoto D."/>
            <person name="Yang H.P."/>
            <person name="Yang S.P."/>
            <person name="Yorke J.A."/>
            <person name="Yoshida K."/>
            <person name="Zdobnov E."/>
            <person name="Zhang P."/>
            <person name="Zhang Y."/>
            <person name="Zimin A.V."/>
            <person name="Baldwin J."/>
            <person name="Abdouelleil A."/>
            <person name="Abdulkadir J."/>
            <person name="Abebe A."/>
            <person name="Abera B."/>
            <person name="Abreu J."/>
            <person name="Acer S.C."/>
            <person name="Aftuck L."/>
            <person name="Alexander A."/>
            <person name="An P."/>
            <person name="Anderson E."/>
            <person name="Anderson S."/>
            <person name="Arachi H."/>
            <person name="Azer M."/>
            <person name="Bachantsang P."/>
            <person name="Barry A."/>
            <person name="Bayul T."/>
            <person name="Berlin A."/>
            <person name="Bessette D."/>
            <person name="Bloom T."/>
            <person name="Blye J."/>
            <person name="Boguslavskiy L."/>
            <person name="Bonnet C."/>
            <person name="Boukhgalter B."/>
            <person name="Bourzgui I."/>
            <person name="Brown A."/>
            <person name="Cahill P."/>
            <person name="Channer S."/>
            <person name="Cheshatsang Y."/>
            <person name="Chuda L."/>
            <person name="Citroen M."/>
            <person name="Collymore A."/>
            <person name="Cooke P."/>
            <person name="Costello M."/>
            <person name="D'Aco K."/>
            <person name="Daza R."/>
            <person name="De Haan G."/>
            <person name="DeGray S."/>
            <person name="DeMaso C."/>
            <person name="Dhargay N."/>
            <person name="Dooley K."/>
            <person name="Dooley E."/>
            <person name="Doricent M."/>
            <person name="Dorje P."/>
            <person name="Dorjee K."/>
            <person name="Dupes A."/>
            <person name="Elong R."/>
            <person name="Falk J."/>
            <person name="Farina A."/>
            <person name="Faro S."/>
            <person name="Ferguson D."/>
            <person name="Fisher S."/>
            <person name="Foley C.D."/>
            <person name="Franke A."/>
            <person name="Friedrich D."/>
            <person name="Gadbois L."/>
            <person name="Gearin G."/>
            <person name="Gearin C.R."/>
            <person name="Giannoukos G."/>
            <person name="Goode T."/>
            <person name="Graham J."/>
            <person name="Grandbois E."/>
            <person name="Grewal S."/>
            <person name="Gyaltsen K."/>
            <person name="Hafez N."/>
            <person name="Hagos B."/>
            <person name="Hall J."/>
            <person name="Henson C."/>
            <person name="Hollinger A."/>
            <person name="Honan T."/>
            <person name="Huard M.D."/>
            <person name="Hughes L."/>
            <person name="Hurhula B."/>
            <person name="Husby M.E."/>
            <person name="Kamat A."/>
            <person name="Kanga B."/>
            <person name="Kashin S."/>
            <person name="Khazanovich D."/>
            <person name="Kisner P."/>
            <person name="Lance K."/>
            <person name="Lara M."/>
            <person name="Lee W."/>
            <person name="Lennon N."/>
            <person name="Letendre F."/>
            <person name="LeVine R."/>
            <person name="Lipovsky A."/>
            <person name="Liu X."/>
            <person name="Liu J."/>
            <person name="Liu S."/>
            <person name="Lokyitsang T."/>
            <person name="Lokyitsang Y."/>
            <person name="Lubonja R."/>
            <person name="Lui A."/>
            <person name="MacDonald P."/>
            <person name="Magnisalis V."/>
            <person name="Maru K."/>
            <person name="Matthews C."/>
            <person name="McCusker W."/>
            <person name="McDonough S."/>
            <person name="Mehta T."/>
            <person name="Meldrim J."/>
            <person name="Meneus L."/>
            <person name="Mihai O."/>
            <person name="Mihalev A."/>
            <person name="Mihova T."/>
            <person name="Mittelman R."/>
            <person name="Mlenga V."/>
            <person name="Montmayeur A."/>
            <person name="Mulrain L."/>
            <person name="Navidi A."/>
            <person name="Naylor J."/>
            <person name="Negash T."/>
            <person name="Nguyen T."/>
            <person name="Nguyen N."/>
            <person name="Nicol R."/>
            <person name="Norbu C."/>
            <person name="Norbu N."/>
            <person name="Novod N."/>
            <person name="O'Neill B."/>
            <person name="Osman S."/>
            <person name="Markiewicz E."/>
            <person name="Oyono O.L."/>
            <person name="Patti C."/>
            <person name="Phunkhang P."/>
            <person name="Pierre F."/>
            <person name="Priest M."/>
            <person name="Raghuraman S."/>
            <person name="Rege F."/>
            <person name="Reyes R."/>
            <person name="Rise C."/>
            <person name="Rogov P."/>
            <person name="Ross K."/>
            <person name="Ryan E."/>
            <person name="Settipalli S."/>
            <person name="Shea T."/>
            <person name="Sherpa N."/>
            <person name="Shi L."/>
            <person name="Shih D."/>
            <person name="Sparrow T."/>
            <person name="Spaulding J."/>
            <person name="Stalker J."/>
            <person name="Stange-Thomann N."/>
            <person name="Stavropoulos S."/>
            <person name="Stone C."/>
            <person name="Strader C."/>
            <person name="Tesfaye S."/>
            <person name="Thomson T."/>
            <person name="Thoulutsang Y."/>
            <person name="Thoulutsang D."/>
            <person name="Topham K."/>
            <person name="Topping I."/>
            <person name="Tsamla T."/>
            <person name="Vassiliev H."/>
            <person name="Vo A."/>
            <person name="Wangchuk T."/>
            <person name="Wangdi T."/>
            <person name="Weiand M."/>
            <person name="Wilkinson J."/>
            <person name="Wilson A."/>
            <person name="Yadav S."/>
            <person name="Young G."/>
            <person name="Yu Q."/>
            <person name="Zembek L."/>
            <person name="Zhong D."/>
            <person name="Zimmer A."/>
            <person name="Zwirko Z."/>
            <person name="Jaffe D.B."/>
            <person name="Alvarez P."/>
            <person name="Brockman W."/>
            <person name="Butler J."/>
            <person name="Chin C."/>
            <person name="Gnerre S."/>
            <person name="Grabherr M."/>
            <person name="Kleber M."/>
            <person name="Mauceli E."/>
            <person name="MacCallum I."/>
        </authorList>
    </citation>
    <scope>NUCLEOTIDE SEQUENCE [LARGE SCALE GENOMIC DNA]</scope>
    <source>
        <strain evidence="2">MSH-3</strain>
        <strain evidence="4">MSH-3 / Tucson 14011-0111.49</strain>
    </source>
</reference>
<dbReference type="EMBL" id="CH479200">
    <property type="protein sequence ID" value="EDW29746.1"/>
    <property type="molecule type" value="Genomic_DNA"/>
</dbReference>
<name>B4H0F1_DROPE</name>
<evidence type="ECO:0000313" key="4">
    <source>
        <dbReference type="Proteomes" id="UP000008744"/>
    </source>
</evidence>
<dbReference type="AlphaFoldDB" id="B4H0F1"/>
<feature type="region of interest" description="Disordered" evidence="1">
    <location>
        <begin position="29"/>
        <end position="71"/>
    </location>
</feature>
<proteinExistence type="predicted"/>
<reference evidence="2" key="2">
    <citation type="submission" date="2008-06" db="EMBL/GenBank/DDBJ databases">
        <authorList>
            <consortium name="FlyBase"/>
        </authorList>
    </citation>
    <scope>NUCLEOTIDE SEQUENCE</scope>
    <source>
        <strain evidence="2">MSH-3</strain>
    </source>
</reference>
<keyword evidence="4" id="KW-1185">Reference proteome</keyword>
<sequence length="71" mass="7550">MAQYSKLQAASKSFEDQLTDGQATDLAMALALAQPQPQANAKAKANGGDQSEEYSDADPSQNANSWRCVIC</sequence>
<dbReference type="HOGENOM" id="CLU_2742733_0_0_1"/>
<gene>
    <name evidence="2" type="primary">Dper\GL14866</name>
    <name evidence="3" type="synonym">Dper\GL14983</name>
    <name evidence="2" type="ORF">Dper_GL14866</name>
    <name evidence="3" type="ORF">Dper_GL14983</name>
    <name evidence="2" type="ORF">GL14866</name>
    <name evidence="2" type="ORF">GL14983</name>
</gene>
<accession>B4H0F1</accession>
<evidence type="ECO:0000256" key="1">
    <source>
        <dbReference type="SAM" id="MobiDB-lite"/>
    </source>
</evidence>